<evidence type="ECO:0000313" key="3">
    <source>
        <dbReference type="Proteomes" id="UP000460298"/>
    </source>
</evidence>
<proteinExistence type="predicted"/>
<feature type="domain" description="NAD-dependent epimerase/dehydratase" evidence="1">
    <location>
        <begin position="17"/>
        <end position="261"/>
    </location>
</feature>
<dbReference type="Pfam" id="PF01370">
    <property type="entry name" value="Epimerase"/>
    <property type="match status" value="1"/>
</dbReference>
<dbReference type="InterPro" id="IPR001509">
    <property type="entry name" value="Epimerase_deHydtase"/>
</dbReference>
<sequence>MLLEIQKELKRESRTYLVTGAAGFIGSNLVEFLLASGQKVVGLDNFSTGRRSNLMDVEQCTGDAFGNFRLIEGDIADYTTCEVACKGVDVVLHQAALGSVPRSIKDPVSTNRANVTGFLNMITAAKEAGVRRFVYASSSSVYGDSAELPKVEPRTGNLLSPYAVTKKTNELYASVFARNFGMEAIGLRYFNVFGRRQDPEGEYAAVIPRWTAALIKGEPVYINGDGETSRDFCYIDNVIQMNMLAATCKDSRAYGEVFNVAVGDRTTLNRLYELLRNNLSCHFEGVRNASPVYRDSRQGDIRHSLADVGRARELVGYDPQIRIEEGLKAAMPWYIRYFMAH</sequence>
<protein>
    <submittedName>
        <fullName evidence="2">SDR family oxidoreductase</fullName>
    </submittedName>
</protein>
<accession>A0A833H3K1</accession>
<dbReference type="Gene3D" id="3.40.50.720">
    <property type="entry name" value="NAD(P)-binding Rossmann-like Domain"/>
    <property type="match status" value="1"/>
</dbReference>
<dbReference type="SUPFAM" id="SSF51735">
    <property type="entry name" value="NAD(P)-binding Rossmann-fold domains"/>
    <property type="match status" value="1"/>
</dbReference>
<dbReference type="InterPro" id="IPR050177">
    <property type="entry name" value="Lipid_A_modif_metabolic_enz"/>
</dbReference>
<reference evidence="2 3" key="1">
    <citation type="submission" date="2019-10" db="EMBL/GenBank/DDBJ databases">
        <title>Extracellular Electron Transfer in a Candidatus Methanoperedens spp. Enrichment Culture.</title>
        <authorList>
            <person name="Berger S."/>
            <person name="Rangel Shaw D."/>
            <person name="Berben T."/>
            <person name="In 'T Zandt M."/>
            <person name="Frank J."/>
            <person name="Reimann J."/>
            <person name="Jetten M.S.M."/>
            <person name="Welte C.U."/>
        </authorList>
    </citation>
    <scope>NUCLEOTIDE SEQUENCE [LARGE SCALE GENOMIC DNA]</scope>
    <source>
        <strain evidence="2">SB12</strain>
    </source>
</reference>
<name>A0A833H3K1_9LEPT</name>
<comment type="caution">
    <text evidence="2">The sequence shown here is derived from an EMBL/GenBank/DDBJ whole genome shotgun (WGS) entry which is preliminary data.</text>
</comment>
<dbReference type="InterPro" id="IPR036291">
    <property type="entry name" value="NAD(P)-bd_dom_sf"/>
</dbReference>
<dbReference type="CDD" id="cd05256">
    <property type="entry name" value="UDP_AE_SDR_e"/>
    <property type="match status" value="1"/>
</dbReference>
<dbReference type="Proteomes" id="UP000460298">
    <property type="component" value="Unassembled WGS sequence"/>
</dbReference>
<dbReference type="PANTHER" id="PTHR43245">
    <property type="entry name" value="BIFUNCTIONAL POLYMYXIN RESISTANCE PROTEIN ARNA"/>
    <property type="match status" value="1"/>
</dbReference>
<organism evidence="2 3">
    <name type="scientific">Leptonema illini</name>
    <dbReference type="NCBI Taxonomy" id="183"/>
    <lineage>
        <taxon>Bacteria</taxon>
        <taxon>Pseudomonadati</taxon>
        <taxon>Spirochaetota</taxon>
        <taxon>Spirochaetia</taxon>
        <taxon>Leptospirales</taxon>
        <taxon>Leptospiraceae</taxon>
        <taxon>Leptonema</taxon>
    </lineage>
</organism>
<gene>
    <name evidence="2" type="ORF">F9K24_07230</name>
</gene>
<dbReference type="PANTHER" id="PTHR43245:SF13">
    <property type="entry name" value="UDP-D-APIOSE_UDP-D-XYLOSE SYNTHASE 2"/>
    <property type="match status" value="1"/>
</dbReference>
<evidence type="ECO:0000313" key="2">
    <source>
        <dbReference type="EMBL" id="KAB2933628.1"/>
    </source>
</evidence>
<dbReference type="Gene3D" id="3.90.25.10">
    <property type="entry name" value="UDP-galactose 4-epimerase, domain 1"/>
    <property type="match status" value="1"/>
</dbReference>
<dbReference type="EMBL" id="WBUI01000005">
    <property type="protein sequence ID" value="KAB2933628.1"/>
    <property type="molecule type" value="Genomic_DNA"/>
</dbReference>
<evidence type="ECO:0000259" key="1">
    <source>
        <dbReference type="Pfam" id="PF01370"/>
    </source>
</evidence>
<dbReference type="AlphaFoldDB" id="A0A833H3K1"/>